<evidence type="ECO:0000313" key="2">
    <source>
        <dbReference type="Proteomes" id="UP000663920"/>
    </source>
</evidence>
<dbReference type="KEGG" id="pcea:J3359_10885"/>
<dbReference type="EMBL" id="CP071869">
    <property type="protein sequence ID" value="QTE21334.1"/>
    <property type="molecule type" value="Genomic_DNA"/>
</dbReference>
<dbReference type="Proteomes" id="UP000663920">
    <property type="component" value="Chromosome"/>
</dbReference>
<dbReference type="AlphaFoldDB" id="A0A975CL56"/>
<dbReference type="RefSeq" id="WP_208076893.1">
    <property type="nucleotide sequence ID" value="NZ_CP071869.1"/>
</dbReference>
<proteinExistence type="predicted"/>
<protein>
    <recommendedName>
        <fullName evidence="3">Glycine dehydrogenase</fullName>
    </recommendedName>
</protein>
<accession>A0A975CL56</accession>
<reference evidence="1 2" key="1">
    <citation type="submission" date="2021-03" db="EMBL/GenBank/DDBJ databases">
        <title>Complete genome of Polaribacter_sp.SM13.</title>
        <authorList>
            <person name="Jeong S.W."/>
            <person name="Bae J.W."/>
        </authorList>
    </citation>
    <scope>NUCLEOTIDE SEQUENCE [LARGE SCALE GENOMIC DNA]</scope>
    <source>
        <strain evidence="1 2">SM13</strain>
    </source>
</reference>
<keyword evidence="2" id="KW-1185">Reference proteome</keyword>
<name>A0A975CL56_9FLAO</name>
<organism evidence="1 2">
    <name type="scientific">Polaribacter cellanae</name>
    <dbReference type="NCBI Taxonomy" id="2818493"/>
    <lineage>
        <taxon>Bacteria</taxon>
        <taxon>Pseudomonadati</taxon>
        <taxon>Bacteroidota</taxon>
        <taxon>Flavobacteriia</taxon>
        <taxon>Flavobacteriales</taxon>
        <taxon>Flavobacteriaceae</taxon>
    </lineage>
</organism>
<evidence type="ECO:0000313" key="1">
    <source>
        <dbReference type="EMBL" id="QTE21334.1"/>
    </source>
</evidence>
<gene>
    <name evidence="1" type="ORF">J3359_10885</name>
</gene>
<evidence type="ECO:0008006" key="3">
    <source>
        <dbReference type="Google" id="ProtNLM"/>
    </source>
</evidence>
<sequence>MFKSLKITCDEATAICDKNQYGEASILELIKLNIHFIRCRICALYTKQNMKLSKFYKGYSKTCKKVNHSMSAEDKERLKKALKESK</sequence>